<evidence type="ECO:0000259" key="3">
    <source>
        <dbReference type="PROSITE" id="PS51671"/>
    </source>
</evidence>
<organism evidence="4 5">
    <name type="scientific">Vigna angularis var. angularis</name>
    <dbReference type="NCBI Taxonomy" id="157739"/>
    <lineage>
        <taxon>Eukaryota</taxon>
        <taxon>Viridiplantae</taxon>
        <taxon>Streptophyta</taxon>
        <taxon>Embryophyta</taxon>
        <taxon>Tracheophyta</taxon>
        <taxon>Spermatophyta</taxon>
        <taxon>Magnoliopsida</taxon>
        <taxon>eudicotyledons</taxon>
        <taxon>Gunneridae</taxon>
        <taxon>Pentapetalae</taxon>
        <taxon>rosids</taxon>
        <taxon>fabids</taxon>
        <taxon>Fabales</taxon>
        <taxon>Fabaceae</taxon>
        <taxon>Papilionoideae</taxon>
        <taxon>50 kb inversion clade</taxon>
        <taxon>NPAAA clade</taxon>
        <taxon>indigoferoid/millettioid clade</taxon>
        <taxon>Phaseoleae</taxon>
        <taxon>Vigna</taxon>
    </lineage>
</organism>
<dbReference type="Gene3D" id="3.30.70.260">
    <property type="match status" value="1"/>
</dbReference>
<keyword evidence="1 2" id="KW-0677">Repeat</keyword>
<evidence type="ECO:0000313" key="5">
    <source>
        <dbReference type="Proteomes" id="UP000291084"/>
    </source>
</evidence>
<feature type="non-terminal residue" evidence="4">
    <location>
        <position position="1"/>
    </location>
</feature>
<accession>A0A0S3R599</accession>
<dbReference type="InterPro" id="IPR045865">
    <property type="entry name" value="ACT-like_dom_sf"/>
</dbReference>
<dbReference type="InterPro" id="IPR002912">
    <property type="entry name" value="ACT_dom"/>
</dbReference>
<dbReference type="InterPro" id="IPR040217">
    <property type="entry name" value="ACR1-12"/>
</dbReference>
<evidence type="ECO:0000256" key="1">
    <source>
        <dbReference type="ARBA" id="ARBA00022737"/>
    </source>
</evidence>
<dbReference type="GO" id="GO:0016597">
    <property type="term" value="F:amino acid binding"/>
    <property type="evidence" value="ECO:0007669"/>
    <property type="project" value="UniProtKB-UniRule"/>
</dbReference>
<dbReference type="PROSITE" id="PS51671">
    <property type="entry name" value="ACT"/>
    <property type="match status" value="1"/>
</dbReference>
<dbReference type="PANTHER" id="PTHR31096:SF83">
    <property type="entry name" value="ACT DOMAIN-CONTAINING PROTEIN ACR"/>
    <property type="match status" value="1"/>
</dbReference>
<dbReference type="AlphaFoldDB" id="A0A0S3R599"/>
<feature type="domain" description="ACT" evidence="3">
    <location>
        <begin position="36"/>
        <end position="106"/>
    </location>
</feature>
<protein>
    <recommendedName>
        <fullName evidence="2">ACT domain-containing protein ACR</fullName>
    </recommendedName>
    <alternativeName>
        <fullName evidence="2">Protein ACT DOMAIN REPEATS</fullName>
    </alternativeName>
</protein>
<comment type="function">
    <text evidence="2">Binds amino acids.</text>
</comment>
<proteinExistence type="predicted"/>
<sequence>FVRRKGSLVLENESEREKLALCLIAALERRVSHGLKVEIRTENRIGLLSKVTRVIRENGLSIAKVEIGVEGETAIGSFYLTNCSGEDVNPNIQELLRIQTGGSVIANYISPYSVPKPMLSSCSRSSMHESKSSSQVRPKLSFGSMLWSQLECLTNNFRPLK</sequence>
<name>A0A0S3R599_PHAAN</name>
<dbReference type="Pfam" id="PF01842">
    <property type="entry name" value="ACT"/>
    <property type="match status" value="1"/>
</dbReference>
<keyword evidence="5" id="KW-1185">Reference proteome</keyword>
<evidence type="ECO:0000313" key="4">
    <source>
        <dbReference type="EMBL" id="BAT75703.1"/>
    </source>
</evidence>
<reference evidence="4 5" key="1">
    <citation type="journal article" date="2015" name="Sci. Rep.">
        <title>The power of single molecule real-time sequencing technology in the de novo assembly of a eukaryotic genome.</title>
        <authorList>
            <person name="Sakai H."/>
            <person name="Naito K."/>
            <person name="Ogiso-Tanaka E."/>
            <person name="Takahashi Y."/>
            <person name="Iseki K."/>
            <person name="Muto C."/>
            <person name="Satou K."/>
            <person name="Teruya K."/>
            <person name="Shiroma A."/>
            <person name="Shimoji M."/>
            <person name="Hirano T."/>
            <person name="Itoh T."/>
            <person name="Kaga A."/>
            <person name="Tomooka N."/>
        </authorList>
    </citation>
    <scope>NUCLEOTIDE SEQUENCE [LARGE SCALE GENOMIC DNA]</scope>
    <source>
        <strain evidence="5">cv. Shumari</strain>
    </source>
</reference>
<dbReference type="SUPFAM" id="SSF55021">
    <property type="entry name" value="ACT-like"/>
    <property type="match status" value="1"/>
</dbReference>
<dbReference type="PANTHER" id="PTHR31096">
    <property type="entry name" value="ACT DOMAIN-CONTAINING PROTEIN ACR4-RELATED"/>
    <property type="match status" value="1"/>
</dbReference>
<dbReference type="EMBL" id="AP015034">
    <property type="protein sequence ID" value="BAT75703.1"/>
    <property type="molecule type" value="Genomic_DNA"/>
</dbReference>
<evidence type="ECO:0000256" key="2">
    <source>
        <dbReference type="RuleBase" id="RU369043"/>
    </source>
</evidence>
<gene>
    <name evidence="4" type="primary">Vigan.01G361000</name>
    <name evidence="4" type="ORF">VIGAN_01361000</name>
</gene>
<dbReference type="Proteomes" id="UP000291084">
    <property type="component" value="Chromosome 1"/>
</dbReference>